<name>A0ACC1HND9_9FUNG</name>
<keyword evidence="2" id="KW-1185">Reference proteome</keyword>
<dbReference type="EC" id="6.1.1.21" evidence="1"/>
<organism evidence="1 2">
    <name type="scientific">Spiromyces aspiralis</name>
    <dbReference type="NCBI Taxonomy" id="68401"/>
    <lineage>
        <taxon>Eukaryota</taxon>
        <taxon>Fungi</taxon>
        <taxon>Fungi incertae sedis</taxon>
        <taxon>Zoopagomycota</taxon>
        <taxon>Kickxellomycotina</taxon>
        <taxon>Kickxellomycetes</taxon>
        <taxon>Kickxellales</taxon>
        <taxon>Kickxellaceae</taxon>
        <taxon>Spiromyces</taxon>
    </lineage>
</organism>
<reference evidence="1" key="1">
    <citation type="submission" date="2022-06" db="EMBL/GenBank/DDBJ databases">
        <title>Phylogenomic reconstructions and comparative analyses of Kickxellomycotina fungi.</title>
        <authorList>
            <person name="Reynolds N.K."/>
            <person name="Stajich J.E."/>
            <person name="Barry K."/>
            <person name="Grigoriev I.V."/>
            <person name="Crous P."/>
            <person name="Smith M.E."/>
        </authorList>
    </citation>
    <scope>NUCLEOTIDE SEQUENCE</scope>
    <source>
        <strain evidence="1">RSA 2271</strain>
    </source>
</reference>
<dbReference type="Proteomes" id="UP001145114">
    <property type="component" value="Unassembled WGS sequence"/>
</dbReference>
<evidence type="ECO:0000313" key="1">
    <source>
        <dbReference type="EMBL" id="KAJ1678080.1"/>
    </source>
</evidence>
<sequence length="243" mass="27023">MGLEDMELFFEYAEAMGLDSELVVFDMSLARGLDYYTGVIYEAVLVEENAKPTQAQPTAKPAASPEDGGDKIDESQVRVGSIAAGGRYDELVGMFAAAMRGKKKVAPSQMVPCVGVSLGVERIFSILMAKAKKENTARSSPVQVYILSLREGMLKERMKVAKMLWDAGISAEFMYKVKPRLDRQYEVCDKERIPWGVLVGKDEWDRNCVKVKNMLHKDVQYPAGQEVSLDDLVTDLKARLNIA</sequence>
<evidence type="ECO:0000313" key="2">
    <source>
        <dbReference type="Proteomes" id="UP001145114"/>
    </source>
</evidence>
<protein>
    <submittedName>
        <fullName evidence="1">Cytoplasmic and mitochondrial histidine tRNA synthetase</fullName>
        <ecNumber evidence="1">6.1.1.21</ecNumber>
    </submittedName>
</protein>
<keyword evidence="1" id="KW-0030">Aminoacyl-tRNA synthetase</keyword>
<gene>
    <name evidence="1" type="primary">HTS1_1</name>
    <name evidence="1" type="ORF">EV182_004816</name>
</gene>
<dbReference type="EMBL" id="JAMZIH010001567">
    <property type="protein sequence ID" value="KAJ1678080.1"/>
    <property type="molecule type" value="Genomic_DNA"/>
</dbReference>
<proteinExistence type="predicted"/>
<comment type="caution">
    <text evidence="1">The sequence shown here is derived from an EMBL/GenBank/DDBJ whole genome shotgun (WGS) entry which is preliminary data.</text>
</comment>
<keyword evidence="1" id="KW-0436">Ligase</keyword>
<accession>A0ACC1HND9</accession>